<evidence type="ECO:0000313" key="1">
    <source>
        <dbReference type="EMBL" id="MDO6408558.1"/>
    </source>
</evidence>
<dbReference type="AlphaFoldDB" id="A0AAP9H8J3"/>
<reference evidence="1" key="3">
    <citation type="submission" date="2023-07" db="EMBL/GenBank/DDBJ databases">
        <title>The extreme plant-growth-promoting properties of Pantoea phytobeneficialis PF55 revealed by functional and genomic analysis.</title>
        <authorList>
            <person name="Nascimento F.X."/>
            <person name="Marcio R.J."/>
        </authorList>
    </citation>
    <scope>NUCLEOTIDE SEQUENCE</scope>
    <source>
        <strain evidence="1">PF55</strain>
    </source>
</reference>
<name>A0AAP9H8J3_9GAMM</name>
<reference evidence="3" key="1">
    <citation type="submission" date="2017-11" db="EMBL/GenBank/DDBJ databases">
        <title>Genome sequence of Pantoea sp. MSR2.</title>
        <authorList>
            <person name="Nascimento F.X."/>
        </authorList>
    </citation>
    <scope>NUCLEOTIDE SEQUENCE [LARGE SCALE GENOMIC DNA]</scope>
    <source>
        <strain evidence="3">MSR2</strain>
    </source>
</reference>
<accession>A0AAP9H8J3</accession>
<evidence type="ECO:0000313" key="4">
    <source>
        <dbReference type="Proteomes" id="UP001171299"/>
    </source>
</evidence>
<protein>
    <submittedName>
        <fullName evidence="2">Uncharacterized protein</fullName>
    </submittedName>
</protein>
<dbReference type="Proteomes" id="UP000424872">
    <property type="component" value="Chromosome"/>
</dbReference>
<evidence type="ECO:0000313" key="2">
    <source>
        <dbReference type="EMBL" id="QGR08573.1"/>
    </source>
</evidence>
<reference evidence="2" key="2">
    <citation type="journal article" date="2020" name="Environ. Microbiol.">
        <title>The extreme plant-growth-promoting properties of Pantoea phytobeneficialis MSR2 revealed by functional and genomic analysis.</title>
        <authorList>
            <person name="Nascimento F.X."/>
            <person name="Hernandez A.G."/>
            <person name="Glick B.R."/>
            <person name="Rossi M.J."/>
        </authorList>
    </citation>
    <scope>NUCLEOTIDE SEQUENCE</scope>
    <source>
        <strain evidence="2">MSR2</strain>
    </source>
</reference>
<keyword evidence="4" id="KW-1185">Reference proteome</keyword>
<proteinExistence type="predicted"/>
<gene>
    <name evidence="2" type="ORF">CTZ24_19945</name>
    <name evidence="1" type="ORF">Q3404_18485</name>
</gene>
<sequence length="88" mass="10273">MDRSTYPLLSEREFVEIARRILAGEYNYQNGFYRDLADFLLTGGDSAMTQKQLHTRGVFLNSEHHLIECIITWQSLKGISGLRQDWLH</sequence>
<organism evidence="2 3">
    <name type="scientific">Pantoea phytobeneficialis</name>
    <dbReference type="NCBI Taxonomy" id="2052056"/>
    <lineage>
        <taxon>Bacteria</taxon>
        <taxon>Pseudomonadati</taxon>
        <taxon>Pseudomonadota</taxon>
        <taxon>Gammaproteobacteria</taxon>
        <taxon>Enterobacterales</taxon>
        <taxon>Erwiniaceae</taxon>
        <taxon>Pantoea</taxon>
    </lineage>
</organism>
<dbReference type="KEGG" id="ppho:CTZ24_19945"/>
<dbReference type="EMBL" id="CP024636">
    <property type="protein sequence ID" value="QGR08573.1"/>
    <property type="molecule type" value="Genomic_DNA"/>
</dbReference>
<dbReference type="Proteomes" id="UP001171299">
    <property type="component" value="Unassembled WGS sequence"/>
</dbReference>
<dbReference type="EMBL" id="JAUOOM010000019">
    <property type="protein sequence ID" value="MDO6408558.1"/>
    <property type="molecule type" value="Genomic_DNA"/>
</dbReference>
<evidence type="ECO:0000313" key="3">
    <source>
        <dbReference type="Proteomes" id="UP000424872"/>
    </source>
</evidence>
<dbReference type="RefSeq" id="WP_071783606.1">
    <property type="nucleotide sequence ID" value="NZ_CP024636.1"/>
</dbReference>